<dbReference type="InterPro" id="IPR051217">
    <property type="entry name" value="Insect_Cuticle_Struc_Prot"/>
</dbReference>
<dbReference type="STRING" id="34690.A0A182TNQ9"/>
<organism evidence="3 4">
    <name type="scientific">Anopheles melas</name>
    <dbReference type="NCBI Taxonomy" id="34690"/>
    <lineage>
        <taxon>Eukaryota</taxon>
        <taxon>Metazoa</taxon>
        <taxon>Ecdysozoa</taxon>
        <taxon>Arthropoda</taxon>
        <taxon>Hexapoda</taxon>
        <taxon>Insecta</taxon>
        <taxon>Pterygota</taxon>
        <taxon>Neoptera</taxon>
        <taxon>Endopterygota</taxon>
        <taxon>Diptera</taxon>
        <taxon>Nematocera</taxon>
        <taxon>Culicoidea</taxon>
        <taxon>Culicidae</taxon>
        <taxon>Anophelinae</taxon>
        <taxon>Anopheles</taxon>
    </lineage>
</organism>
<reference evidence="4" key="1">
    <citation type="submission" date="2014-01" db="EMBL/GenBank/DDBJ databases">
        <title>The Genome Sequence of Anopheles melas CM1001059_A (V2).</title>
        <authorList>
            <consortium name="The Broad Institute Genomics Platform"/>
            <person name="Neafsey D.E."/>
            <person name="Besansky N."/>
            <person name="Howell P."/>
            <person name="Walton C."/>
            <person name="Young S.K."/>
            <person name="Zeng Q."/>
            <person name="Gargeya S."/>
            <person name="Fitzgerald M."/>
            <person name="Haas B."/>
            <person name="Abouelleil A."/>
            <person name="Allen A.W."/>
            <person name="Alvarado L."/>
            <person name="Arachchi H.M."/>
            <person name="Berlin A.M."/>
            <person name="Chapman S.B."/>
            <person name="Gainer-Dewar J."/>
            <person name="Goldberg J."/>
            <person name="Griggs A."/>
            <person name="Gujja S."/>
            <person name="Hansen M."/>
            <person name="Howarth C."/>
            <person name="Imamovic A."/>
            <person name="Ireland A."/>
            <person name="Larimer J."/>
            <person name="McCowan C."/>
            <person name="Murphy C."/>
            <person name="Pearson M."/>
            <person name="Poon T.W."/>
            <person name="Priest M."/>
            <person name="Roberts A."/>
            <person name="Saif S."/>
            <person name="Shea T."/>
            <person name="Sisk P."/>
            <person name="Sykes S."/>
            <person name="Wortman J."/>
            <person name="Nusbaum C."/>
            <person name="Birren B."/>
        </authorList>
    </citation>
    <scope>NUCLEOTIDE SEQUENCE [LARGE SCALE GENOMIC DNA]</scope>
    <source>
        <strain evidence="4">CM1001059</strain>
    </source>
</reference>
<accession>A0A182TNQ9</accession>
<dbReference type="PROSITE" id="PS51155">
    <property type="entry name" value="CHIT_BIND_RR_2"/>
    <property type="match status" value="1"/>
</dbReference>
<dbReference type="Pfam" id="PF00379">
    <property type="entry name" value="Chitin_bind_4"/>
    <property type="match status" value="1"/>
</dbReference>
<dbReference type="AlphaFoldDB" id="A0A182TNQ9"/>
<sequence length="324" mass="36041">MALKLQLIHPFHESIKFVAEIKHRVLIEKKSAKMSETAVKIVTKLFETIVLRSDVKIDEMNAGMMMDAMNDMTIAEKTAMKSAVRNVVRNAVRTAGRTAARTAARTDAILTVKTTAKAVLAMTESMNVTKNAEQIALTSTVKSDETNAEKRDVTVEMIVVKSYKKLHPNLRFDSKRPQFLISTVTELPTIVKTIAQPTLVKHIDEDHDAQYDFSYGVHDDHTGDIKEQRESRHGDQVHGQYSLIDSDGHKRTVEYTADDHNGFNAVVHREPTDIKIPQPIVQKVIAQPAIAKVIAQPAKIIAAQPAYYSQPAPAVVKTVGLSHY</sequence>
<dbReference type="InterPro" id="IPR031311">
    <property type="entry name" value="CHIT_BIND_RR_consensus"/>
</dbReference>
<protein>
    <submittedName>
        <fullName evidence="3">Uncharacterized protein</fullName>
    </submittedName>
</protein>
<reference evidence="3" key="2">
    <citation type="submission" date="2020-05" db="UniProtKB">
        <authorList>
            <consortium name="EnsemblMetazoa"/>
        </authorList>
    </citation>
    <scope>IDENTIFICATION</scope>
    <source>
        <strain evidence="3">CM1001059</strain>
    </source>
</reference>
<dbReference type="PANTHER" id="PTHR12236">
    <property type="entry name" value="STRUCTURAL CONTITUENT OF CUTICLE"/>
    <property type="match status" value="1"/>
</dbReference>
<dbReference type="PROSITE" id="PS00233">
    <property type="entry name" value="CHIT_BIND_RR_1"/>
    <property type="match status" value="1"/>
</dbReference>
<dbReference type="InterPro" id="IPR000618">
    <property type="entry name" value="Insect_cuticle"/>
</dbReference>
<dbReference type="EnsemblMetazoa" id="AMEC005649-RA">
    <property type="protein sequence ID" value="AMEC005649-PA"/>
    <property type="gene ID" value="AMEC005649"/>
</dbReference>
<dbReference type="GO" id="GO:0031012">
    <property type="term" value="C:extracellular matrix"/>
    <property type="evidence" value="ECO:0007669"/>
    <property type="project" value="TreeGrafter"/>
</dbReference>
<keyword evidence="4" id="KW-1185">Reference proteome</keyword>
<name>A0A182TNQ9_9DIPT</name>
<dbReference type="GO" id="GO:0042302">
    <property type="term" value="F:structural constituent of cuticle"/>
    <property type="evidence" value="ECO:0007669"/>
    <property type="project" value="UniProtKB-UniRule"/>
</dbReference>
<dbReference type="VEuPathDB" id="VectorBase:AMEC005649"/>
<proteinExistence type="predicted"/>
<evidence type="ECO:0000313" key="3">
    <source>
        <dbReference type="EnsemblMetazoa" id="AMEC005649-PA"/>
    </source>
</evidence>
<dbReference type="GO" id="GO:0005615">
    <property type="term" value="C:extracellular space"/>
    <property type="evidence" value="ECO:0007669"/>
    <property type="project" value="TreeGrafter"/>
</dbReference>
<dbReference type="PRINTS" id="PR00947">
    <property type="entry name" value="CUTICLE"/>
</dbReference>
<evidence type="ECO:0000256" key="1">
    <source>
        <dbReference type="ARBA" id="ARBA00022460"/>
    </source>
</evidence>
<dbReference type="Proteomes" id="UP000075902">
    <property type="component" value="Unassembled WGS sequence"/>
</dbReference>
<evidence type="ECO:0000256" key="2">
    <source>
        <dbReference type="PROSITE-ProRule" id="PRU00497"/>
    </source>
</evidence>
<dbReference type="PANTHER" id="PTHR12236:SF46">
    <property type="entry name" value="CUTICULAR PROTEIN 30B-RELATED"/>
    <property type="match status" value="1"/>
</dbReference>
<evidence type="ECO:0000313" key="4">
    <source>
        <dbReference type="Proteomes" id="UP000075902"/>
    </source>
</evidence>
<keyword evidence="1 2" id="KW-0193">Cuticle</keyword>